<protein>
    <submittedName>
        <fullName evidence="3">Spore cortex protein YabQ (Spore_YabQ)</fullName>
    </submittedName>
</protein>
<feature type="compositionally biased region" description="Basic and acidic residues" evidence="1">
    <location>
        <begin position="219"/>
        <end position="230"/>
    </location>
</feature>
<keyword evidence="4" id="KW-1185">Reference proteome</keyword>
<keyword evidence="2" id="KW-1133">Transmembrane helix</keyword>
<evidence type="ECO:0000313" key="4">
    <source>
        <dbReference type="Proteomes" id="UP000014155"/>
    </source>
</evidence>
<reference evidence="3 4" key="1">
    <citation type="journal article" date="2013" name="Genome Announc.">
        <title>Draft Genome Sequence of the Cellulolytic, Mesophilic, Anaerobic Bacterium Clostridium termitidis Strain CT1112 (DSM 5398).</title>
        <authorList>
            <person name="Lal S."/>
            <person name="Ramachandran U."/>
            <person name="Zhang X."/>
            <person name="Munir R."/>
            <person name="Sparling R."/>
            <person name="Levin D.B."/>
        </authorList>
    </citation>
    <scope>NUCLEOTIDE SEQUENCE [LARGE SCALE GENOMIC DNA]</scope>
    <source>
        <strain evidence="3 4">CT1112</strain>
    </source>
</reference>
<feature type="compositionally biased region" description="Basic residues" evidence="1">
    <location>
        <begin position="207"/>
        <end position="218"/>
    </location>
</feature>
<feature type="transmembrane region" description="Helical" evidence="2">
    <location>
        <begin position="68"/>
        <end position="87"/>
    </location>
</feature>
<dbReference type="PATRIC" id="fig|1195236.3.peg.4218"/>
<dbReference type="Proteomes" id="UP000014155">
    <property type="component" value="Unassembled WGS sequence"/>
</dbReference>
<evidence type="ECO:0000256" key="1">
    <source>
        <dbReference type="SAM" id="MobiDB-lite"/>
    </source>
</evidence>
<gene>
    <name evidence="3" type="ORF">CTER_4007</name>
</gene>
<dbReference type="eggNOG" id="ENOG5032YR5">
    <property type="taxonomic scope" value="Bacteria"/>
</dbReference>
<accession>S0FNZ7</accession>
<feature type="region of interest" description="Disordered" evidence="1">
    <location>
        <begin position="174"/>
        <end position="230"/>
    </location>
</feature>
<dbReference type="Pfam" id="PF09578">
    <property type="entry name" value="Spore_YabQ"/>
    <property type="match status" value="1"/>
</dbReference>
<keyword evidence="2" id="KW-0812">Transmembrane</keyword>
<keyword evidence="2" id="KW-0472">Membrane</keyword>
<feature type="compositionally biased region" description="Basic residues" evidence="1">
    <location>
        <begin position="174"/>
        <end position="186"/>
    </location>
</feature>
<proteinExistence type="predicted"/>
<comment type="caution">
    <text evidence="3">The sequence shown here is derived from an EMBL/GenBank/DDBJ whole genome shotgun (WGS) entry which is preliminary data.</text>
</comment>
<feature type="transmembrane region" description="Helical" evidence="2">
    <location>
        <begin position="124"/>
        <end position="143"/>
    </location>
</feature>
<organism evidence="3 4">
    <name type="scientific">Ruminiclostridium cellobioparum subsp. termitidis CT1112</name>
    <dbReference type="NCBI Taxonomy" id="1195236"/>
    <lineage>
        <taxon>Bacteria</taxon>
        <taxon>Bacillati</taxon>
        <taxon>Bacillota</taxon>
        <taxon>Clostridia</taxon>
        <taxon>Eubacteriales</taxon>
        <taxon>Oscillospiraceae</taxon>
        <taxon>Ruminiclostridium</taxon>
    </lineage>
</organism>
<dbReference type="InterPro" id="IPR019074">
    <property type="entry name" value="YabQ"/>
</dbReference>
<dbReference type="NCBIfam" id="TIGR02893">
    <property type="entry name" value="spore_yabQ"/>
    <property type="match status" value="1"/>
</dbReference>
<name>S0FNZ7_RUMCE</name>
<evidence type="ECO:0000256" key="2">
    <source>
        <dbReference type="SAM" id="Phobius"/>
    </source>
</evidence>
<feature type="compositionally biased region" description="Basic and acidic residues" evidence="1">
    <location>
        <begin position="187"/>
        <end position="206"/>
    </location>
</feature>
<feature type="transmembrane region" description="Helical" evidence="2">
    <location>
        <begin position="39"/>
        <end position="62"/>
    </location>
</feature>
<dbReference type="RefSeq" id="WP_004628740.1">
    <property type="nucleotide sequence ID" value="NZ_AORV01000058.1"/>
</dbReference>
<dbReference type="STRING" id="1195236.CTER_4007"/>
<dbReference type="EMBL" id="AORV01000058">
    <property type="protein sequence ID" value="EMS70198.1"/>
    <property type="molecule type" value="Genomic_DNA"/>
</dbReference>
<dbReference type="AlphaFoldDB" id="S0FNZ7"/>
<sequence>MILIVEQVYIFLYAILAGAIAAFLYDILRIKRRAIKTGVIFVGLEDILYWLIIAILLFITVYNSNSGQMRGFIFIGNVIGVILYESLLSNIIIKSSMMIINFIKKVFRFIWMVLSYPFKLLYKILSIPVIFIAGLIIKLFKLIGRGFVKIFRKADIKGKTHSVGKKASALKAKAGRLAKKKLRKLSRKGDSSGKGEKIKKSDEDNKRHKRVRKKKKPSKKADKNDKTKVS</sequence>
<evidence type="ECO:0000313" key="3">
    <source>
        <dbReference type="EMBL" id="EMS70198.1"/>
    </source>
</evidence>
<feature type="transmembrane region" description="Helical" evidence="2">
    <location>
        <begin position="6"/>
        <end position="27"/>
    </location>
</feature>